<protein>
    <submittedName>
        <fullName evidence="1">Uncharacterized protein</fullName>
    </submittedName>
</protein>
<dbReference type="EMBL" id="SEYY01010968">
    <property type="protein sequence ID" value="KAB7501344.1"/>
    <property type="molecule type" value="Genomic_DNA"/>
</dbReference>
<reference evidence="1 2" key="1">
    <citation type="journal article" date="2019" name="PLoS Biol.">
        <title>Sex chromosomes control vertical transmission of feminizing Wolbachia symbionts in an isopod.</title>
        <authorList>
            <person name="Becking T."/>
            <person name="Chebbi M.A."/>
            <person name="Giraud I."/>
            <person name="Moumen B."/>
            <person name="Laverre T."/>
            <person name="Caubet Y."/>
            <person name="Peccoud J."/>
            <person name="Gilbert C."/>
            <person name="Cordaux R."/>
        </authorList>
    </citation>
    <scope>NUCLEOTIDE SEQUENCE [LARGE SCALE GENOMIC DNA]</scope>
    <source>
        <strain evidence="1">ANa2</strain>
        <tissue evidence="1">Whole body excluding digestive tract and cuticle</tissue>
    </source>
</reference>
<keyword evidence="2" id="KW-1185">Reference proteome</keyword>
<dbReference type="OrthoDB" id="10329170at2759"/>
<accession>A0A5N5T479</accession>
<name>A0A5N5T479_9CRUS</name>
<proteinExistence type="predicted"/>
<sequence>MDFKHETEIKSEFLEYIDDDGNSSQCFNQVLRCEELQVRSYPANINIKSEIEVKDEPFDIVETKDQSLGIEEEDSMIDELAEPCSEFDKNQLNDKWLESVDKEKDLDMLFSSNLKVSGQCV</sequence>
<organism evidence="1 2">
    <name type="scientific">Armadillidium nasatum</name>
    <dbReference type="NCBI Taxonomy" id="96803"/>
    <lineage>
        <taxon>Eukaryota</taxon>
        <taxon>Metazoa</taxon>
        <taxon>Ecdysozoa</taxon>
        <taxon>Arthropoda</taxon>
        <taxon>Crustacea</taxon>
        <taxon>Multicrustacea</taxon>
        <taxon>Malacostraca</taxon>
        <taxon>Eumalacostraca</taxon>
        <taxon>Peracarida</taxon>
        <taxon>Isopoda</taxon>
        <taxon>Oniscidea</taxon>
        <taxon>Crinocheta</taxon>
        <taxon>Armadillidiidae</taxon>
        <taxon>Armadillidium</taxon>
    </lineage>
</organism>
<dbReference type="AlphaFoldDB" id="A0A5N5T479"/>
<evidence type="ECO:0000313" key="2">
    <source>
        <dbReference type="Proteomes" id="UP000326759"/>
    </source>
</evidence>
<evidence type="ECO:0000313" key="1">
    <source>
        <dbReference type="EMBL" id="KAB7501344.1"/>
    </source>
</evidence>
<dbReference type="Proteomes" id="UP000326759">
    <property type="component" value="Unassembled WGS sequence"/>
</dbReference>
<gene>
    <name evidence="1" type="ORF">Anas_12481</name>
</gene>
<comment type="caution">
    <text evidence="1">The sequence shown here is derived from an EMBL/GenBank/DDBJ whole genome shotgun (WGS) entry which is preliminary data.</text>
</comment>